<keyword evidence="2" id="KW-1185">Reference proteome</keyword>
<proteinExistence type="predicted"/>
<feature type="non-terminal residue" evidence="1">
    <location>
        <position position="1"/>
    </location>
</feature>
<comment type="caution">
    <text evidence="1">The sequence shown here is derived from an EMBL/GenBank/DDBJ whole genome shotgun (WGS) entry which is preliminary data.</text>
</comment>
<dbReference type="Proteomes" id="UP001451303">
    <property type="component" value="Unassembled WGS sequence"/>
</dbReference>
<evidence type="ECO:0000313" key="2">
    <source>
        <dbReference type="Proteomes" id="UP001451303"/>
    </source>
</evidence>
<accession>A0ABR3DTV1</accession>
<sequence length="76" mass="8624">VVFAYNKLSITLTLFVFSPMVDRKTGNMSAFLCKCSVQAAQAARDRILPRDVNQAVLYRPSCRTRNRRSLLLSTRS</sequence>
<organism evidence="1 2">
    <name type="scientific">Neurospora intermedia</name>
    <dbReference type="NCBI Taxonomy" id="5142"/>
    <lineage>
        <taxon>Eukaryota</taxon>
        <taxon>Fungi</taxon>
        <taxon>Dikarya</taxon>
        <taxon>Ascomycota</taxon>
        <taxon>Pezizomycotina</taxon>
        <taxon>Sordariomycetes</taxon>
        <taxon>Sordariomycetidae</taxon>
        <taxon>Sordariales</taxon>
        <taxon>Sordariaceae</taxon>
        <taxon>Neurospora</taxon>
    </lineage>
</organism>
<reference evidence="1 2" key="1">
    <citation type="submission" date="2023-09" db="EMBL/GenBank/DDBJ databases">
        <title>Multi-omics analysis of a traditional fermented food reveals byproduct-associated fungal strains for waste-to-food upcycling.</title>
        <authorList>
            <consortium name="Lawrence Berkeley National Laboratory"/>
            <person name="Rekdal V.M."/>
            <person name="Villalobos-Escobedo J.M."/>
            <person name="Rodriguez-Valeron N."/>
            <person name="Garcia M.O."/>
            <person name="Vasquez D.P."/>
            <person name="Damayanti I."/>
            <person name="Sorensen P.M."/>
            <person name="Baidoo E.E."/>
            <person name="De Carvalho A.C."/>
            <person name="Riley R."/>
            <person name="Lipzen A."/>
            <person name="He G."/>
            <person name="Yan M."/>
            <person name="Haridas S."/>
            <person name="Daum C."/>
            <person name="Yoshinaga Y."/>
            <person name="Ng V."/>
            <person name="Grigoriev I.V."/>
            <person name="Munk R."/>
            <person name="Nuraida L."/>
            <person name="Wijaya C.H."/>
            <person name="Morales P.-C."/>
            <person name="Keasling J.D."/>
        </authorList>
    </citation>
    <scope>NUCLEOTIDE SEQUENCE [LARGE SCALE GENOMIC DNA]</scope>
    <source>
        <strain evidence="1 2">FGSC 2613</strain>
    </source>
</reference>
<evidence type="ECO:0000313" key="1">
    <source>
        <dbReference type="EMBL" id="KAL0475281.1"/>
    </source>
</evidence>
<gene>
    <name evidence="1" type="ORF">QR685DRAFT_433777</name>
</gene>
<dbReference type="EMBL" id="JAVLET010000001">
    <property type="protein sequence ID" value="KAL0475281.1"/>
    <property type="molecule type" value="Genomic_DNA"/>
</dbReference>
<protein>
    <submittedName>
        <fullName evidence="1">Uncharacterized protein</fullName>
    </submittedName>
</protein>
<name>A0ABR3DTV1_NEUIN</name>